<keyword evidence="8 9" id="KW-0472">Membrane</keyword>
<dbReference type="InterPro" id="IPR003593">
    <property type="entry name" value="AAA+_ATPase"/>
</dbReference>
<feature type="transmembrane region" description="Helical" evidence="9">
    <location>
        <begin position="244"/>
        <end position="271"/>
    </location>
</feature>
<organism evidence="11 12">
    <name type="scientific">Leucobacter edaphi</name>
    <dbReference type="NCBI Taxonomy" id="2796472"/>
    <lineage>
        <taxon>Bacteria</taxon>
        <taxon>Bacillati</taxon>
        <taxon>Actinomycetota</taxon>
        <taxon>Actinomycetes</taxon>
        <taxon>Micrococcales</taxon>
        <taxon>Microbacteriaceae</taxon>
        <taxon>Leucobacter</taxon>
    </lineage>
</organism>
<evidence type="ECO:0000256" key="1">
    <source>
        <dbReference type="ARBA" id="ARBA00004651"/>
    </source>
</evidence>
<accession>A0A934QDI6</accession>
<dbReference type="GO" id="GO:0005886">
    <property type="term" value="C:plasma membrane"/>
    <property type="evidence" value="ECO:0007669"/>
    <property type="project" value="UniProtKB-SubCell"/>
</dbReference>
<dbReference type="AlphaFoldDB" id="A0A934QDI6"/>
<keyword evidence="7 9" id="KW-1133">Transmembrane helix</keyword>
<evidence type="ECO:0000259" key="10">
    <source>
        <dbReference type="PROSITE" id="PS50893"/>
    </source>
</evidence>
<dbReference type="InterPro" id="IPR051120">
    <property type="entry name" value="ABC_AA/LPS_Transport"/>
</dbReference>
<dbReference type="Gene3D" id="3.40.50.300">
    <property type="entry name" value="P-loop containing nucleotide triphosphate hydrolases"/>
    <property type="match status" value="1"/>
</dbReference>
<keyword evidence="4 9" id="KW-0812">Transmembrane</keyword>
<feature type="transmembrane region" description="Helical" evidence="9">
    <location>
        <begin position="119"/>
        <end position="140"/>
    </location>
</feature>
<evidence type="ECO:0000313" key="11">
    <source>
        <dbReference type="EMBL" id="MBK0422498.1"/>
    </source>
</evidence>
<dbReference type="Proteomes" id="UP000618733">
    <property type="component" value="Unassembled WGS sequence"/>
</dbReference>
<dbReference type="GO" id="GO:0005524">
    <property type="term" value="F:ATP binding"/>
    <property type="evidence" value="ECO:0007669"/>
    <property type="project" value="UniProtKB-KW"/>
</dbReference>
<keyword evidence="6 11" id="KW-0067">ATP-binding</keyword>
<evidence type="ECO:0000256" key="9">
    <source>
        <dbReference type="SAM" id="Phobius"/>
    </source>
</evidence>
<feature type="transmembrane region" description="Helical" evidence="9">
    <location>
        <begin position="34"/>
        <end position="55"/>
    </location>
</feature>
<feature type="transmembrane region" description="Helical" evidence="9">
    <location>
        <begin position="10"/>
        <end position="28"/>
    </location>
</feature>
<dbReference type="CDD" id="cd06581">
    <property type="entry name" value="TM_PBP1_LivM_like"/>
    <property type="match status" value="1"/>
</dbReference>
<dbReference type="Pfam" id="PF12399">
    <property type="entry name" value="BCA_ABC_TP_C"/>
    <property type="match status" value="1"/>
</dbReference>
<evidence type="ECO:0000256" key="2">
    <source>
        <dbReference type="ARBA" id="ARBA00022448"/>
    </source>
</evidence>
<dbReference type="SMART" id="SM00382">
    <property type="entry name" value="AAA"/>
    <property type="match status" value="1"/>
</dbReference>
<dbReference type="PROSITE" id="PS50893">
    <property type="entry name" value="ABC_TRANSPORTER_2"/>
    <property type="match status" value="1"/>
</dbReference>
<keyword evidence="2" id="KW-0813">Transport</keyword>
<comment type="subcellular location">
    <subcellularLocation>
        <location evidence="1">Cell membrane</location>
        <topology evidence="1">Multi-pass membrane protein</topology>
    </subcellularLocation>
</comment>
<proteinExistence type="predicted"/>
<dbReference type="Pfam" id="PF00005">
    <property type="entry name" value="ABC_tran"/>
    <property type="match status" value="1"/>
</dbReference>
<dbReference type="PANTHER" id="PTHR45772:SF4">
    <property type="entry name" value="ABC TRANSPORTER ATP-BINDING PROTEIN"/>
    <property type="match status" value="1"/>
</dbReference>
<dbReference type="SUPFAM" id="SSF52540">
    <property type="entry name" value="P-loop containing nucleoside triphosphate hydrolases"/>
    <property type="match status" value="1"/>
</dbReference>
<name>A0A934QDI6_9MICO</name>
<dbReference type="RefSeq" id="WP_200132703.1">
    <property type="nucleotide sequence ID" value="NZ_JAEHOI010000011.1"/>
</dbReference>
<dbReference type="PANTHER" id="PTHR45772">
    <property type="entry name" value="CONSERVED COMPONENT OF ABC TRANSPORTER FOR NATURAL AMINO ACIDS-RELATED"/>
    <property type="match status" value="1"/>
</dbReference>
<feature type="transmembrane region" description="Helical" evidence="9">
    <location>
        <begin position="62"/>
        <end position="82"/>
    </location>
</feature>
<keyword evidence="5" id="KW-0547">Nucleotide-binding</keyword>
<evidence type="ECO:0000256" key="6">
    <source>
        <dbReference type="ARBA" id="ARBA00022840"/>
    </source>
</evidence>
<feature type="transmembrane region" description="Helical" evidence="9">
    <location>
        <begin position="88"/>
        <end position="112"/>
    </location>
</feature>
<feature type="domain" description="ABC transporter" evidence="10">
    <location>
        <begin position="367"/>
        <end position="594"/>
    </location>
</feature>
<keyword evidence="3" id="KW-1003">Cell membrane</keyword>
<dbReference type="GO" id="GO:0015658">
    <property type="term" value="F:branched-chain amino acid transmembrane transporter activity"/>
    <property type="evidence" value="ECO:0007669"/>
    <property type="project" value="InterPro"/>
</dbReference>
<dbReference type="InterPro" id="IPR003439">
    <property type="entry name" value="ABC_transporter-like_ATP-bd"/>
</dbReference>
<dbReference type="InterPro" id="IPR001851">
    <property type="entry name" value="ABC_transp_permease"/>
</dbReference>
<dbReference type="GO" id="GO:0016887">
    <property type="term" value="F:ATP hydrolysis activity"/>
    <property type="evidence" value="ECO:0007669"/>
    <property type="project" value="InterPro"/>
</dbReference>
<comment type="caution">
    <text evidence="11">The sequence shown here is derived from an EMBL/GenBank/DDBJ whole genome shotgun (WGS) entry which is preliminary data.</text>
</comment>
<reference evidence="11" key="1">
    <citation type="submission" date="2020-12" db="EMBL/GenBank/DDBJ databases">
        <title>Leucobacter sp. CAS2, isolated from Chromium sludge.</title>
        <authorList>
            <person name="Xu Z."/>
        </authorList>
    </citation>
    <scope>NUCLEOTIDE SEQUENCE</scope>
    <source>
        <strain evidence="11">CSA2</strain>
    </source>
</reference>
<evidence type="ECO:0000256" key="5">
    <source>
        <dbReference type="ARBA" id="ARBA00022741"/>
    </source>
</evidence>
<evidence type="ECO:0000313" key="12">
    <source>
        <dbReference type="Proteomes" id="UP000618733"/>
    </source>
</evidence>
<protein>
    <submittedName>
        <fullName evidence="11">Branched-chain amino acid ABC transporter ATP-binding protein/permease</fullName>
    </submittedName>
</protein>
<dbReference type="InterPro" id="IPR027417">
    <property type="entry name" value="P-loop_NTPase"/>
</dbReference>
<evidence type="ECO:0000256" key="4">
    <source>
        <dbReference type="ARBA" id="ARBA00022692"/>
    </source>
</evidence>
<feature type="transmembrane region" description="Helical" evidence="9">
    <location>
        <begin position="283"/>
        <end position="304"/>
    </location>
</feature>
<evidence type="ECO:0000256" key="8">
    <source>
        <dbReference type="ARBA" id="ARBA00023136"/>
    </source>
</evidence>
<sequence>MPLANRRIRAFLPVVVAIVGVVAVYLLSTGLSGYFVFLGISAITAIIAVMGLGVVTGSAGIIALSQLTFAAIGAWVVAWMSLNHVPGGFIVWLLAGGLAGGIAGILIGLPALRLRGVNLAVVTLGFAAAFDVMLVQIQFPGAVDGIPVDRPQAFSSDRDYFFFAGIVLVICALIVSWLQRSRIGSSWKAVAFSERGTAAVGQSVSAAKLSAFAVSAALGGISGGLLAGQVQLPFASSFTPLQSLALYILAVMSGTYLIDMAIFGGLLWVIVPELLKRWGVPQDWGFVVFGLLGIQAITSGSNLGEGIRGLLRRRRKAAAEGPVTGKLVEDPAADGGSDQPIPGTSVLDVFAVAEAAEPIPAGAPPVLEVRGLGVQFGQLKALDDVSLTVPQRSIMGLIGPNGAGKSTFVDAVSGFLPQHTGSVVLDGADISRTSPVKRARLGLRRTFQQDRVPPQLTVEAYVRFVARKRLDHDELADALAFLGCPPPEELLSTVDVGTRRLIEVAAAVLAGPRVLILDEPAAGLSHEEHLAFGHRLTRIPSRFDTAIILIEHDLDLVRSVCTELTVLDFGKVLAQGSSAEVLENPAVIKAYMGDAEISS</sequence>
<evidence type="ECO:0000256" key="7">
    <source>
        <dbReference type="ARBA" id="ARBA00022989"/>
    </source>
</evidence>
<keyword evidence="12" id="KW-1185">Reference proteome</keyword>
<dbReference type="EMBL" id="JAEHOI010000011">
    <property type="protein sequence ID" value="MBK0422498.1"/>
    <property type="molecule type" value="Genomic_DNA"/>
</dbReference>
<dbReference type="Pfam" id="PF02653">
    <property type="entry name" value="BPD_transp_2"/>
    <property type="match status" value="1"/>
</dbReference>
<gene>
    <name evidence="11" type="ORF">JD292_10485</name>
</gene>
<dbReference type="InterPro" id="IPR043428">
    <property type="entry name" value="LivM-like"/>
</dbReference>
<evidence type="ECO:0000256" key="3">
    <source>
        <dbReference type="ARBA" id="ARBA00022475"/>
    </source>
</evidence>
<dbReference type="InterPro" id="IPR032823">
    <property type="entry name" value="BCA_ABC_TP_C"/>
</dbReference>
<feature type="transmembrane region" description="Helical" evidence="9">
    <location>
        <begin position="160"/>
        <end position="178"/>
    </location>
</feature>